<keyword evidence="4" id="KW-0560">Oxidoreductase</keyword>
<evidence type="ECO:0000256" key="5">
    <source>
        <dbReference type="ARBA" id="ARBA00024042"/>
    </source>
</evidence>
<dbReference type="InterPro" id="IPR013785">
    <property type="entry name" value="Aldolase_TIM"/>
</dbReference>
<comment type="similarity">
    <text evidence="5">Belongs to the FMN-dependent alpha-hydroxy acid dehydrogenase family.</text>
</comment>
<dbReference type="PIRSF" id="PIRSF000138">
    <property type="entry name" value="Al-hdrx_acd_dh"/>
    <property type="match status" value="1"/>
</dbReference>
<dbReference type="InterPro" id="IPR037396">
    <property type="entry name" value="FMN_HAD"/>
</dbReference>
<feature type="domain" description="FMN hydroxy acid dehydrogenase" evidence="6">
    <location>
        <begin position="1"/>
        <end position="344"/>
    </location>
</feature>
<dbReference type="PROSITE" id="PS51349">
    <property type="entry name" value="FMN_HYDROXY_ACID_DH_2"/>
    <property type="match status" value="1"/>
</dbReference>
<keyword evidence="8" id="KW-1185">Reference proteome</keyword>
<keyword evidence="2" id="KW-0285">Flavoprotein</keyword>
<evidence type="ECO:0000256" key="2">
    <source>
        <dbReference type="ARBA" id="ARBA00022630"/>
    </source>
</evidence>
<gene>
    <name evidence="7" type="ORF">OV287_53720</name>
</gene>
<dbReference type="SUPFAM" id="SSF51395">
    <property type="entry name" value="FMN-linked oxidoreductases"/>
    <property type="match status" value="1"/>
</dbReference>
<comment type="caution">
    <text evidence="7">The sequence shown here is derived from an EMBL/GenBank/DDBJ whole genome shotgun (WGS) entry which is preliminary data.</text>
</comment>
<proteinExistence type="inferred from homology"/>
<keyword evidence="3" id="KW-0288">FMN</keyword>
<comment type="cofactor">
    <cofactor evidence="1">
        <name>FMN</name>
        <dbReference type="ChEBI" id="CHEBI:58210"/>
    </cofactor>
</comment>
<name>A0ABT4ANQ2_9BACT</name>
<dbReference type="InterPro" id="IPR012133">
    <property type="entry name" value="Alpha-hydoxy_acid_DH_FMN"/>
</dbReference>
<dbReference type="RefSeq" id="WP_267541861.1">
    <property type="nucleotide sequence ID" value="NZ_JAPNKA010000001.1"/>
</dbReference>
<evidence type="ECO:0000259" key="6">
    <source>
        <dbReference type="PROSITE" id="PS51349"/>
    </source>
</evidence>
<evidence type="ECO:0000256" key="3">
    <source>
        <dbReference type="ARBA" id="ARBA00022643"/>
    </source>
</evidence>
<reference evidence="7 8" key="1">
    <citation type="submission" date="2022-11" db="EMBL/GenBank/DDBJ databases">
        <title>Minimal conservation of predation-associated metabolite biosynthetic gene clusters underscores biosynthetic potential of Myxococcota including descriptions for ten novel species: Archangium lansinium sp. nov., Myxococcus landrumus sp. nov., Nannocystis bai.</title>
        <authorList>
            <person name="Ahearne A."/>
            <person name="Stevens C."/>
            <person name="Phillips K."/>
        </authorList>
    </citation>
    <scope>NUCLEOTIDE SEQUENCE [LARGE SCALE GENOMIC DNA]</scope>
    <source>
        <strain evidence="7 8">MIWBW</strain>
    </source>
</reference>
<dbReference type="Gene3D" id="3.20.20.70">
    <property type="entry name" value="Aldolase class I"/>
    <property type="match status" value="1"/>
</dbReference>
<dbReference type="CDD" id="cd02809">
    <property type="entry name" value="alpha_hydroxyacid_oxid_FMN"/>
    <property type="match status" value="1"/>
</dbReference>
<accession>A0ABT4ANQ2</accession>
<dbReference type="PANTHER" id="PTHR10578">
    <property type="entry name" value="S -2-HYDROXY-ACID OXIDASE-RELATED"/>
    <property type="match status" value="1"/>
</dbReference>
<evidence type="ECO:0000313" key="7">
    <source>
        <dbReference type="EMBL" id="MCY1083327.1"/>
    </source>
</evidence>
<dbReference type="PROSITE" id="PS00557">
    <property type="entry name" value="FMN_HYDROXY_ACID_DH_1"/>
    <property type="match status" value="1"/>
</dbReference>
<dbReference type="PANTHER" id="PTHR10578:SF107">
    <property type="entry name" value="2-HYDROXYACID OXIDASE 1"/>
    <property type="match status" value="1"/>
</dbReference>
<organism evidence="7 8">
    <name type="scientific">Archangium lansingense</name>
    <dbReference type="NCBI Taxonomy" id="2995310"/>
    <lineage>
        <taxon>Bacteria</taxon>
        <taxon>Pseudomonadati</taxon>
        <taxon>Myxococcota</taxon>
        <taxon>Myxococcia</taxon>
        <taxon>Myxococcales</taxon>
        <taxon>Cystobacterineae</taxon>
        <taxon>Archangiaceae</taxon>
        <taxon>Archangium</taxon>
    </lineage>
</organism>
<dbReference type="Proteomes" id="UP001207654">
    <property type="component" value="Unassembled WGS sequence"/>
</dbReference>
<sequence>MLPYEALEALARERLPSAVFDYIAGGSGDEATLADNTAAWARLRLRPRVLRDVSSVDTSTELLGAPLSSPILVAPTAFHSLVHPDAELATARGTREAGSLLVLSSRSSRRLEDVASAAGPWWFQVYVFRDRGLTRALVQRAAAAGARALVLTGDTPYVGRKRRNRGDSALPLSDEDFLANLEGLTHRALAEQAPDVTFQDIARLHEDSGLPVLVKGVLRADDARECLLHGAAGLIVSNHGGRQLDGALATADALPEVVEATQGRVPVLVDGGVRSGRDVLRALALGARAVLLGRPVLWGLATGGADGVRQVLDALREDTAHVLALAGLSSLSAVGADALAPTPGR</sequence>
<evidence type="ECO:0000256" key="1">
    <source>
        <dbReference type="ARBA" id="ARBA00001917"/>
    </source>
</evidence>
<evidence type="ECO:0000313" key="8">
    <source>
        <dbReference type="Proteomes" id="UP001207654"/>
    </source>
</evidence>
<dbReference type="InterPro" id="IPR008259">
    <property type="entry name" value="FMN_hydac_DH_AS"/>
</dbReference>
<dbReference type="Pfam" id="PF01070">
    <property type="entry name" value="FMN_dh"/>
    <property type="match status" value="1"/>
</dbReference>
<dbReference type="EMBL" id="JAPNKA010000001">
    <property type="protein sequence ID" value="MCY1083327.1"/>
    <property type="molecule type" value="Genomic_DNA"/>
</dbReference>
<dbReference type="InterPro" id="IPR000262">
    <property type="entry name" value="FMN-dep_DH"/>
</dbReference>
<protein>
    <submittedName>
        <fullName evidence="7">Alpha-hydroxy acid oxidase</fullName>
    </submittedName>
</protein>
<evidence type="ECO:0000256" key="4">
    <source>
        <dbReference type="ARBA" id="ARBA00023002"/>
    </source>
</evidence>